<evidence type="ECO:0000256" key="2">
    <source>
        <dbReference type="ARBA" id="ARBA00022664"/>
    </source>
</evidence>
<keyword evidence="2" id="KW-0507">mRNA processing</keyword>
<dbReference type="AlphaFoldDB" id="A0A4Y7IDK0"/>
<dbReference type="Proteomes" id="UP000316621">
    <property type="component" value="Chromosome 1"/>
</dbReference>
<feature type="domain" description="Maturase MatK N-terminal" evidence="3">
    <location>
        <begin position="52"/>
        <end position="110"/>
    </location>
</feature>
<dbReference type="InterPro" id="IPR024942">
    <property type="entry name" value="Maturase_MatK_N"/>
</dbReference>
<protein>
    <recommendedName>
        <fullName evidence="3">Maturase MatK N-terminal domain-containing protein</fullName>
    </recommendedName>
</protein>
<dbReference type="PANTHER" id="PTHR34811">
    <property type="entry name" value="MATURASE K"/>
    <property type="match status" value="1"/>
</dbReference>
<dbReference type="EMBL" id="CM010715">
    <property type="protein sequence ID" value="RZC45469.1"/>
    <property type="molecule type" value="Genomic_DNA"/>
</dbReference>
<dbReference type="GO" id="GO:0009507">
    <property type="term" value="C:chloroplast"/>
    <property type="evidence" value="ECO:0007669"/>
    <property type="project" value="InterPro"/>
</dbReference>
<dbReference type="OMA" id="HEYRNCY"/>
<gene>
    <name evidence="4" type="ORF">C5167_038440</name>
</gene>
<dbReference type="Gramene" id="RZC45469">
    <property type="protein sequence ID" value="RZC45469"/>
    <property type="gene ID" value="C5167_038440"/>
</dbReference>
<accession>A0A4Y7IDK0</accession>
<organism evidence="4 5">
    <name type="scientific">Papaver somniferum</name>
    <name type="common">Opium poppy</name>
    <dbReference type="NCBI Taxonomy" id="3469"/>
    <lineage>
        <taxon>Eukaryota</taxon>
        <taxon>Viridiplantae</taxon>
        <taxon>Streptophyta</taxon>
        <taxon>Embryophyta</taxon>
        <taxon>Tracheophyta</taxon>
        <taxon>Spermatophyta</taxon>
        <taxon>Magnoliopsida</taxon>
        <taxon>Ranunculales</taxon>
        <taxon>Papaveraceae</taxon>
        <taxon>Papaveroideae</taxon>
        <taxon>Papaver</taxon>
    </lineage>
</organism>
<keyword evidence="5" id="KW-1185">Reference proteome</keyword>
<proteinExistence type="inferred from homology"/>
<evidence type="ECO:0000256" key="1">
    <source>
        <dbReference type="ARBA" id="ARBA00006621"/>
    </source>
</evidence>
<name>A0A4Y7IDK0_PAPSO</name>
<evidence type="ECO:0000259" key="3">
    <source>
        <dbReference type="Pfam" id="PF01824"/>
    </source>
</evidence>
<comment type="similarity">
    <text evidence="1">Belongs to the intron maturase 2 family. MatK subfamily.</text>
</comment>
<dbReference type="InterPro" id="IPR002866">
    <property type="entry name" value="Maturase_MatK"/>
</dbReference>
<sequence>MQNSENFSSLPERYKILFEFLERDKRNSRMGRVNKWIEPYVWRGDKCVEEGEYIYALAHDHGLNGSILYESVKNVGYDNKSSSLLVKRLIAQMYQQKHFNLMISTNVAKQKKDCCAQPKCLLSNDIRGAFSDSRNSFFTTIKDKLSHLTYVSDILIPYLVHLEILVQILRSWIQDVPSLHLLRFFLHEYRNCYSLITQNKAISFFQRRINAFSSSYIILMYKNANPY</sequence>
<dbReference type="Pfam" id="PF01824">
    <property type="entry name" value="MatK_N"/>
    <property type="match status" value="2"/>
</dbReference>
<feature type="domain" description="Maturase MatK N-terminal" evidence="3">
    <location>
        <begin position="133"/>
        <end position="213"/>
    </location>
</feature>
<reference evidence="4 5" key="1">
    <citation type="journal article" date="2018" name="Science">
        <title>The opium poppy genome and morphinan production.</title>
        <authorList>
            <person name="Guo L."/>
            <person name="Winzer T."/>
            <person name="Yang X."/>
            <person name="Li Y."/>
            <person name="Ning Z."/>
            <person name="He Z."/>
            <person name="Teodor R."/>
            <person name="Lu Y."/>
            <person name="Bowser T.A."/>
            <person name="Graham I.A."/>
            <person name="Ye K."/>
        </authorList>
    </citation>
    <scope>NUCLEOTIDE SEQUENCE [LARGE SCALE GENOMIC DNA]</scope>
    <source>
        <strain evidence="5">cv. HN1</strain>
        <tissue evidence="4">Leaves</tissue>
    </source>
</reference>
<dbReference type="STRING" id="3469.A0A4Y7IDK0"/>
<evidence type="ECO:0000313" key="4">
    <source>
        <dbReference type="EMBL" id="RZC45469.1"/>
    </source>
</evidence>
<dbReference type="GO" id="GO:0006397">
    <property type="term" value="P:mRNA processing"/>
    <property type="evidence" value="ECO:0007669"/>
    <property type="project" value="UniProtKB-KW"/>
</dbReference>
<dbReference type="PANTHER" id="PTHR34811:SF1">
    <property type="entry name" value="MATURASE K"/>
    <property type="match status" value="1"/>
</dbReference>
<evidence type="ECO:0000313" key="5">
    <source>
        <dbReference type="Proteomes" id="UP000316621"/>
    </source>
</evidence>